<dbReference type="OrthoDB" id="9776016at2"/>
<dbReference type="InterPro" id="IPR036291">
    <property type="entry name" value="NAD(P)-bd_dom_sf"/>
</dbReference>
<keyword evidence="4" id="KW-1185">Reference proteome</keyword>
<dbReference type="Pfam" id="PF01370">
    <property type="entry name" value="Epimerase"/>
    <property type="match status" value="1"/>
</dbReference>
<feature type="domain" description="NAD-dependent epimerase/dehydratase" evidence="2">
    <location>
        <begin position="4"/>
        <end position="207"/>
    </location>
</feature>
<dbReference type="AlphaFoldDB" id="A0A4R9BZ07"/>
<comment type="similarity">
    <text evidence="1">Belongs to the NAD(P)-dependent epimerase/dehydratase family.</text>
</comment>
<dbReference type="SUPFAM" id="SSF51735">
    <property type="entry name" value="NAD(P)-binding Rossmann-fold domains"/>
    <property type="match status" value="1"/>
</dbReference>
<comment type="caution">
    <text evidence="3">The sequence shown here is derived from an EMBL/GenBank/DDBJ whole genome shotgun (WGS) entry which is preliminary data.</text>
</comment>
<sequence length="329" mass="35369">MNVLFIGGSGVISAAAAELAVARGHKLTVLNRGESALRAVPDGAEVLTADVRDAAALGSVLGDRSFDVVVDFVAFTPEHVRADIAQFAGRAGQYLFISSASAYQKPPAALPVRESTPLHNPFWQYSRDKIACEDVLLAAYREQGFPVTIIRPSHTYDRTQIALLNGWTDIHRMRTGQPVVVHGDGTSLWTLTHSTDFAKALVGLFGRSQAIGDSFTITSDEYLPWDAIYAEYARAAGAPAPTIVHVSSDTMAAANPEWSGPLLGDRSHSVIFDNTKVKALVPDFVCSTPVALGFREAIAWYDAHPEQQVVDAVLNATLDRLVSAHSTLS</sequence>
<dbReference type="Proteomes" id="UP000298468">
    <property type="component" value="Unassembled WGS sequence"/>
</dbReference>
<dbReference type="InterPro" id="IPR001509">
    <property type="entry name" value="Epimerase_deHydtase"/>
</dbReference>
<dbReference type="EMBL" id="SOHM01000008">
    <property type="protein sequence ID" value="TFD93537.1"/>
    <property type="molecule type" value="Genomic_DNA"/>
</dbReference>
<proteinExistence type="inferred from homology"/>
<dbReference type="Gene3D" id="3.40.50.720">
    <property type="entry name" value="NAD(P)-binding Rossmann-like Domain"/>
    <property type="match status" value="1"/>
</dbReference>
<dbReference type="PANTHER" id="PTHR43000">
    <property type="entry name" value="DTDP-D-GLUCOSE 4,6-DEHYDRATASE-RELATED"/>
    <property type="match status" value="1"/>
</dbReference>
<organism evidence="3 4">
    <name type="scientific">Cryobacterium lactosi</name>
    <dbReference type="NCBI Taxonomy" id="1259202"/>
    <lineage>
        <taxon>Bacteria</taxon>
        <taxon>Bacillati</taxon>
        <taxon>Actinomycetota</taxon>
        <taxon>Actinomycetes</taxon>
        <taxon>Micrococcales</taxon>
        <taxon>Microbacteriaceae</taxon>
        <taxon>Cryobacterium</taxon>
    </lineage>
</organism>
<accession>A0A4R9BZ07</accession>
<evidence type="ECO:0000256" key="1">
    <source>
        <dbReference type="ARBA" id="ARBA00007637"/>
    </source>
</evidence>
<evidence type="ECO:0000313" key="4">
    <source>
        <dbReference type="Proteomes" id="UP000298468"/>
    </source>
</evidence>
<evidence type="ECO:0000259" key="2">
    <source>
        <dbReference type="Pfam" id="PF01370"/>
    </source>
</evidence>
<evidence type="ECO:0000313" key="3">
    <source>
        <dbReference type="EMBL" id="TFD93537.1"/>
    </source>
</evidence>
<protein>
    <submittedName>
        <fullName evidence="3">NAD-dependent epimerase/dehydratase family protein</fullName>
    </submittedName>
</protein>
<gene>
    <name evidence="3" type="ORF">E3T61_04350</name>
</gene>
<name>A0A4R9BZ07_9MICO</name>
<reference evidence="3 4" key="1">
    <citation type="submission" date="2019-03" db="EMBL/GenBank/DDBJ databases">
        <title>Genomics of glacier-inhabiting Cryobacterium strains.</title>
        <authorList>
            <person name="Liu Q."/>
            <person name="Xin Y.-H."/>
        </authorList>
    </citation>
    <scope>NUCLEOTIDE SEQUENCE [LARGE SCALE GENOMIC DNA]</scope>
    <source>
        <strain evidence="3 4">Sr59</strain>
    </source>
</reference>